<reference evidence="1 2" key="2">
    <citation type="journal article" date="2012" name="Eukaryot. Cell">
        <title>Genome update of Botrytis cinerea strains B05.10 and T4.</title>
        <authorList>
            <person name="Staats M."/>
            <person name="van Kan J.A."/>
        </authorList>
    </citation>
    <scope>NUCLEOTIDE SEQUENCE [LARGE SCALE GENOMIC DNA]</scope>
    <source>
        <strain evidence="1 2">B05.10</strain>
    </source>
</reference>
<protein>
    <submittedName>
        <fullName evidence="1">Uncharacterized protein</fullName>
    </submittedName>
</protein>
<dbReference type="OrthoDB" id="3465870at2759"/>
<evidence type="ECO:0000313" key="1">
    <source>
        <dbReference type="EMBL" id="ATZ49045.1"/>
    </source>
</evidence>
<evidence type="ECO:0000313" key="2">
    <source>
        <dbReference type="Proteomes" id="UP000001798"/>
    </source>
</evidence>
<dbReference type="RefSeq" id="XP_001557274.2">
    <property type="nucleotide sequence ID" value="XM_001557224.2"/>
</dbReference>
<dbReference type="GeneID" id="5437866"/>
<dbReference type="KEGG" id="bfu:BCIN_04g02450"/>
<reference evidence="1 2" key="1">
    <citation type="journal article" date="2011" name="PLoS Genet.">
        <title>Genomic analysis of the necrotrophic fungal pathogens Sclerotinia sclerotiorum and Botrytis cinerea.</title>
        <authorList>
            <person name="Amselem J."/>
            <person name="Cuomo C.A."/>
            <person name="van Kan J.A."/>
            <person name="Viaud M."/>
            <person name="Benito E.P."/>
            <person name="Couloux A."/>
            <person name="Coutinho P.M."/>
            <person name="de Vries R.P."/>
            <person name="Dyer P.S."/>
            <person name="Fillinger S."/>
            <person name="Fournier E."/>
            <person name="Gout L."/>
            <person name="Hahn M."/>
            <person name="Kohn L."/>
            <person name="Lapalu N."/>
            <person name="Plummer K.M."/>
            <person name="Pradier J.M."/>
            <person name="Quevillon E."/>
            <person name="Sharon A."/>
            <person name="Simon A."/>
            <person name="ten Have A."/>
            <person name="Tudzynski B."/>
            <person name="Tudzynski P."/>
            <person name="Wincker P."/>
            <person name="Andrew M."/>
            <person name="Anthouard V."/>
            <person name="Beever R.E."/>
            <person name="Beffa R."/>
            <person name="Benoit I."/>
            <person name="Bouzid O."/>
            <person name="Brault B."/>
            <person name="Chen Z."/>
            <person name="Choquer M."/>
            <person name="Collemare J."/>
            <person name="Cotton P."/>
            <person name="Danchin E.G."/>
            <person name="Da Silva C."/>
            <person name="Gautier A."/>
            <person name="Giraud C."/>
            <person name="Giraud T."/>
            <person name="Gonzalez C."/>
            <person name="Grossetete S."/>
            <person name="Guldener U."/>
            <person name="Henrissat B."/>
            <person name="Howlett B.J."/>
            <person name="Kodira C."/>
            <person name="Kretschmer M."/>
            <person name="Lappartient A."/>
            <person name="Leroch M."/>
            <person name="Levis C."/>
            <person name="Mauceli E."/>
            <person name="Neuveglise C."/>
            <person name="Oeser B."/>
            <person name="Pearson M."/>
            <person name="Poulain J."/>
            <person name="Poussereau N."/>
            <person name="Quesneville H."/>
            <person name="Rascle C."/>
            <person name="Schumacher J."/>
            <person name="Segurens B."/>
            <person name="Sexton A."/>
            <person name="Silva E."/>
            <person name="Sirven C."/>
            <person name="Soanes D.M."/>
            <person name="Talbot N.J."/>
            <person name="Templeton M."/>
            <person name="Yandava C."/>
            <person name="Yarden O."/>
            <person name="Zeng Q."/>
            <person name="Rollins J.A."/>
            <person name="Lebrun M.H."/>
            <person name="Dickman M."/>
        </authorList>
    </citation>
    <scope>NUCLEOTIDE SEQUENCE [LARGE SCALE GENOMIC DNA]</scope>
    <source>
        <strain evidence="1 2">B05.10</strain>
    </source>
</reference>
<proteinExistence type="predicted"/>
<dbReference type="Proteomes" id="UP000001798">
    <property type="component" value="Chromosome 4"/>
</dbReference>
<sequence>MWTPYHARRRRPPYFVVHVYFGKEGTGGFEHSWSERWFTHSAISYRSFVARCTRSLMANHPNTVLEDFRLILNVRTESYEQITAANIRAVMRELQSCQERRMIFPVYLKIRPSVETSSNSIVSVEECQ</sequence>
<accession>A0A384JEK7</accession>
<reference evidence="1 2" key="3">
    <citation type="journal article" date="2017" name="Mol. Plant Pathol.">
        <title>A gapless genome sequence of the fungus Botrytis cinerea.</title>
        <authorList>
            <person name="Van Kan J.A."/>
            <person name="Stassen J.H."/>
            <person name="Mosbach A."/>
            <person name="Van Der Lee T.A."/>
            <person name="Faino L."/>
            <person name="Farmer A.D."/>
            <person name="Papasotiriou D.G."/>
            <person name="Zhou S."/>
            <person name="Seidl M.F."/>
            <person name="Cottam E."/>
            <person name="Edel D."/>
            <person name="Hahn M."/>
            <person name="Schwartz D.C."/>
            <person name="Dietrich R.A."/>
            <person name="Widdison S."/>
            <person name="Scalliet G."/>
        </authorList>
    </citation>
    <scope>NUCLEOTIDE SEQUENCE [LARGE SCALE GENOMIC DNA]</scope>
    <source>
        <strain evidence="1 2">B05.10</strain>
    </source>
</reference>
<dbReference type="VEuPathDB" id="FungiDB:Bcin04g02450"/>
<name>A0A384JEK7_BOTFB</name>
<dbReference type="EMBL" id="CP009808">
    <property type="protein sequence ID" value="ATZ49045.1"/>
    <property type="molecule type" value="Genomic_DNA"/>
</dbReference>
<dbReference type="AlphaFoldDB" id="A0A384JEK7"/>
<keyword evidence="2" id="KW-1185">Reference proteome</keyword>
<organism evidence="1 2">
    <name type="scientific">Botryotinia fuckeliana (strain B05.10)</name>
    <name type="common">Noble rot fungus</name>
    <name type="synonym">Botrytis cinerea</name>
    <dbReference type="NCBI Taxonomy" id="332648"/>
    <lineage>
        <taxon>Eukaryota</taxon>
        <taxon>Fungi</taxon>
        <taxon>Dikarya</taxon>
        <taxon>Ascomycota</taxon>
        <taxon>Pezizomycotina</taxon>
        <taxon>Leotiomycetes</taxon>
        <taxon>Helotiales</taxon>
        <taxon>Sclerotiniaceae</taxon>
        <taxon>Botrytis</taxon>
    </lineage>
</organism>
<gene>
    <name evidence="1" type="ORF">BCIN_04g02450</name>
</gene>